<proteinExistence type="predicted"/>
<sequence length="453" mass="49181">MQTSRPSLGQKTRLCRQCLEDGGSIIGFDMISARFLTPVGRRVRGEQPIDNQWVEISWQCLDQVIPLCSGLGDSDMCFPSCVLKKPAFVREEHWALLTARNQQNREAVAKALSGVITSASQLRRHPESGPGSYTGRKEKMRVERLALSTYAKGTPWLSHCLDGIGRPALEMAGDVISVAGPPVYSFYSGLFTIYKALPRDAATCLWGLGQCFFGGHYTAFFAAAESFKSAGGDQMLASLQDLQVDAVAVLQANANMEKDLGKPTSAWEKVQLVLCTVDPQRISDALGSLWTGYMGLVLALKYKFARTVAFAHSIGDHLRPLAAKVLAPAALAVTPPEYRQWIEPSINLGCKAIATAAAWKLQRILSSVQTGIAGGLLVGRSAWSLLLPALHRRGVVSKQSVEDSMVDELIGWSLAASGIYYQIVQGGGAPLFLLPLTIVETWLQWSVAWLAAE</sequence>
<dbReference type="Proteomes" id="UP000186817">
    <property type="component" value="Unassembled WGS sequence"/>
</dbReference>
<evidence type="ECO:0000313" key="2">
    <source>
        <dbReference type="Proteomes" id="UP000186817"/>
    </source>
</evidence>
<evidence type="ECO:0000313" key="1">
    <source>
        <dbReference type="EMBL" id="OLQ06210.1"/>
    </source>
</evidence>
<accession>A0A1Q9EFK4</accession>
<keyword evidence="2" id="KW-1185">Reference proteome</keyword>
<protein>
    <submittedName>
        <fullName evidence="1">Uncharacterized protein</fullName>
    </submittedName>
</protein>
<reference evidence="1 2" key="1">
    <citation type="submission" date="2016-02" db="EMBL/GenBank/DDBJ databases">
        <title>Genome analysis of coral dinoflagellate symbionts highlights evolutionary adaptations to a symbiotic lifestyle.</title>
        <authorList>
            <person name="Aranda M."/>
            <person name="Li Y."/>
            <person name="Liew Y.J."/>
            <person name="Baumgarten S."/>
            <person name="Simakov O."/>
            <person name="Wilson M."/>
            <person name="Piel J."/>
            <person name="Ashoor H."/>
            <person name="Bougouffa S."/>
            <person name="Bajic V.B."/>
            <person name="Ryu T."/>
            <person name="Ravasi T."/>
            <person name="Bayer T."/>
            <person name="Micklem G."/>
            <person name="Kim H."/>
            <person name="Bhak J."/>
            <person name="Lajeunesse T.C."/>
            <person name="Voolstra C.R."/>
        </authorList>
    </citation>
    <scope>NUCLEOTIDE SEQUENCE [LARGE SCALE GENOMIC DNA]</scope>
    <source>
        <strain evidence="1 2">CCMP2467</strain>
    </source>
</reference>
<gene>
    <name evidence="1" type="ORF">AK812_SmicGene10529</name>
</gene>
<name>A0A1Q9EFK4_SYMMI</name>
<dbReference type="AlphaFoldDB" id="A0A1Q9EFK4"/>
<organism evidence="1 2">
    <name type="scientific">Symbiodinium microadriaticum</name>
    <name type="common">Dinoflagellate</name>
    <name type="synonym">Zooxanthella microadriatica</name>
    <dbReference type="NCBI Taxonomy" id="2951"/>
    <lineage>
        <taxon>Eukaryota</taxon>
        <taxon>Sar</taxon>
        <taxon>Alveolata</taxon>
        <taxon>Dinophyceae</taxon>
        <taxon>Suessiales</taxon>
        <taxon>Symbiodiniaceae</taxon>
        <taxon>Symbiodinium</taxon>
    </lineage>
</organism>
<dbReference type="OrthoDB" id="427138at2759"/>
<dbReference type="OMA" id="WIAPMIN"/>
<comment type="caution">
    <text evidence="1">The sequence shown here is derived from an EMBL/GenBank/DDBJ whole genome shotgun (WGS) entry which is preliminary data.</text>
</comment>
<dbReference type="EMBL" id="LSRX01000165">
    <property type="protein sequence ID" value="OLQ06210.1"/>
    <property type="molecule type" value="Genomic_DNA"/>
</dbReference>